<protein>
    <submittedName>
        <fullName evidence="1">Uncharacterized protein</fullName>
    </submittedName>
</protein>
<organism evidence="1 2">
    <name type="scientific">Mycena metata</name>
    <dbReference type="NCBI Taxonomy" id="1033252"/>
    <lineage>
        <taxon>Eukaryota</taxon>
        <taxon>Fungi</taxon>
        <taxon>Dikarya</taxon>
        <taxon>Basidiomycota</taxon>
        <taxon>Agaricomycotina</taxon>
        <taxon>Agaricomycetes</taxon>
        <taxon>Agaricomycetidae</taxon>
        <taxon>Agaricales</taxon>
        <taxon>Marasmiineae</taxon>
        <taxon>Mycenaceae</taxon>
        <taxon>Mycena</taxon>
    </lineage>
</organism>
<evidence type="ECO:0000313" key="2">
    <source>
        <dbReference type="Proteomes" id="UP001215598"/>
    </source>
</evidence>
<dbReference type="AlphaFoldDB" id="A0AAD7IIE2"/>
<name>A0AAD7IIE2_9AGAR</name>
<comment type="caution">
    <text evidence="1">The sequence shown here is derived from an EMBL/GenBank/DDBJ whole genome shotgun (WGS) entry which is preliminary data.</text>
</comment>
<gene>
    <name evidence="1" type="ORF">B0H16DRAFT_1889906</name>
</gene>
<dbReference type="Proteomes" id="UP001215598">
    <property type="component" value="Unassembled WGS sequence"/>
</dbReference>
<sequence>MAHDSASRETCPQELVDLILDEVDPTDKVTLNSCALVARSFRPTSQKLIFSELTILPWKRDQYTILALQLRPTIWMQSVISAGILSALNNVKSLKIRIRSWHHLDSTCEQAIYSLIARSSLSSIKIDGAYFQTNPKLVALLQCFPASLESASFSKVFTNWTDLTSESIQFKSQLHLASLHLGTPDPTLFHWASRAVDLRCLQHLHTIFDDDAMDAVQPLLDGAINTETYHLSFWGCYSHTGSPNLGKMQRLRTLEISVELNWMDILEVAGQGLDNPLDDAMLALATAPPTVEHLVLNLEIDNPNELHHFMGPATLNHLGETLPALHDVAIRIVSSCDDDAALQHGIRYVEAAFPRLHQRGMLTAIVVPPTGSGG</sequence>
<dbReference type="EMBL" id="JARKIB010000090">
    <property type="protein sequence ID" value="KAJ7743628.1"/>
    <property type="molecule type" value="Genomic_DNA"/>
</dbReference>
<accession>A0AAD7IIE2</accession>
<proteinExistence type="predicted"/>
<keyword evidence="2" id="KW-1185">Reference proteome</keyword>
<evidence type="ECO:0000313" key="1">
    <source>
        <dbReference type="EMBL" id="KAJ7743628.1"/>
    </source>
</evidence>
<reference evidence="1" key="1">
    <citation type="submission" date="2023-03" db="EMBL/GenBank/DDBJ databases">
        <title>Massive genome expansion in bonnet fungi (Mycena s.s.) driven by repeated elements and novel gene families across ecological guilds.</title>
        <authorList>
            <consortium name="Lawrence Berkeley National Laboratory"/>
            <person name="Harder C.B."/>
            <person name="Miyauchi S."/>
            <person name="Viragh M."/>
            <person name="Kuo A."/>
            <person name="Thoen E."/>
            <person name="Andreopoulos B."/>
            <person name="Lu D."/>
            <person name="Skrede I."/>
            <person name="Drula E."/>
            <person name="Henrissat B."/>
            <person name="Morin E."/>
            <person name="Kohler A."/>
            <person name="Barry K."/>
            <person name="LaButti K."/>
            <person name="Morin E."/>
            <person name="Salamov A."/>
            <person name="Lipzen A."/>
            <person name="Mereny Z."/>
            <person name="Hegedus B."/>
            <person name="Baldrian P."/>
            <person name="Stursova M."/>
            <person name="Weitz H."/>
            <person name="Taylor A."/>
            <person name="Grigoriev I.V."/>
            <person name="Nagy L.G."/>
            <person name="Martin F."/>
            <person name="Kauserud H."/>
        </authorList>
    </citation>
    <scope>NUCLEOTIDE SEQUENCE</scope>
    <source>
        <strain evidence="1">CBHHK182m</strain>
    </source>
</reference>